<gene>
    <name evidence="1" type="ORF">GCM10010226_84150</name>
</gene>
<organism evidence="1 2">
    <name type="scientific">Streptomyces phaeofaciens</name>
    <dbReference type="NCBI Taxonomy" id="68254"/>
    <lineage>
        <taxon>Bacteria</taxon>
        <taxon>Bacillati</taxon>
        <taxon>Actinomycetota</taxon>
        <taxon>Actinomycetes</taxon>
        <taxon>Kitasatosporales</taxon>
        <taxon>Streptomycetaceae</taxon>
        <taxon>Streptomyces</taxon>
    </lineage>
</organism>
<dbReference type="EMBL" id="BMSA01000042">
    <property type="protein sequence ID" value="GGT93419.1"/>
    <property type="molecule type" value="Genomic_DNA"/>
</dbReference>
<protein>
    <submittedName>
        <fullName evidence="1">Uncharacterized protein</fullName>
    </submittedName>
</protein>
<evidence type="ECO:0000313" key="1">
    <source>
        <dbReference type="EMBL" id="GGT93419.1"/>
    </source>
</evidence>
<reference evidence="1" key="1">
    <citation type="journal article" date="2014" name="Int. J. Syst. Evol. Microbiol.">
        <title>Complete genome sequence of Corynebacterium casei LMG S-19264T (=DSM 44701T), isolated from a smear-ripened cheese.</title>
        <authorList>
            <consortium name="US DOE Joint Genome Institute (JGI-PGF)"/>
            <person name="Walter F."/>
            <person name="Albersmeier A."/>
            <person name="Kalinowski J."/>
            <person name="Ruckert C."/>
        </authorList>
    </citation>
    <scope>NUCLEOTIDE SEQUENCE</scope>
    <source>
        <strain evidence="1">JCM 4125</strain>
    </source>
</reference>
<keyword evidence="2" id="KW-1185">Reference proteome</keyword>
<sequence>MEVVELPAVEQLRLRVGQSARPGGDADDGREPRHPVAVVDQHRDHVRVGRIGDQPGLRGEFAHRGGGEVLRAGGLATGQLEHAVQRAAQQDPARVVGDDG</sequence>
<name>A0A918HQA6_9ACTN</name>
<proteinExistence type="predicted"/>
<comment type="caution">
    <text evidence="1">The sequence shown here is derived from an EMBL/GenBank/DDBJ whole genome shotgun (WGS) entry which is preliminary data.</text>
</comment>
<evidence type="ECO:0000313" key="2">
    <source>
        <dbReference type="Proteomes" id="UP000646776"/>
    </source>
</evidence>
<accession>A0A918HQA6</accession>
<dbReference type="Proteomes" id="UP000646776">
    <property type="component" value="Unassembled WGS sequence"/>
</dbReference>
<reference evidence="1" key="2">
    <citation type="submission" date="2020-09" db="EMBL/GenBank/DDBJ databases">
        <authorList>
            <person name="Sun Q."/>
            <person name="Ohkuma M."/>
        </authorList>
    </citation>
    <scope>NUCLEOTIDE SEQUENCE</scope>
    <source>
        <strain evidence="1">JCM 4125</strain>
    </source>
</reference>
<dbReference type="AlphaFoldDB" id="A0A918HQA6"/>